<evidence type="ECO:0000313" key="2">
    <source>
        <dbReference type="EMBL" id="MBA5637584.1"/>
    </source>
</evidence>
<dbReference type="AlphaFoldDB" id="A0A7W2ES28"/>
<dbReference type="Proteomes" id="UP000534388">
    <property type="component" value="Unassembled WGS sequence"/>
</dbReference>
<name>A0A7W2ES28_9BURK</name>
<feature type="region of interest" description="Disordered" evidence="1">
    <location>
        <begin position="77"/>
        <end position="101"/>
    </location>
</feature>
<evidence type="ECO:0000313" key="3">
    <source>
        <dbReference type="Proteomes" id="UP000534388"/>
    </source>
</evidence>
<dbReference type="EMBL" id="JACEZT010000006">
    <property type="protein sequence ID" value="MBA5637584.1"/>
    <property type="molecule type" value="Genomic_DNA"/>
</dbReference>
<protein>
    <submittedName>
        <fullName evidence="2">Uncharacterized protein</fullName>
    </submittedName>
</protein>
<organism evidence="2 3">
    <name type="scientific">Rugamonas brunnea</name>
    <dbReference type="NCBI Taxonomy" id="2758569"/>
    <lineage>
        <taxon>Bacteria</taxon>
        <taxon>Pseudomonadati</taxon>
        <taxon>Pseudomonadota</taxon>
        <taxon>Betaproteobacteria</taxon>
        <taxon>Burkholderiales</taxon>
        <taxon>Oxalobacteraceae</taxon>
        <taxon>Telluria group</taxon>
        <taxon>Rugamonas</taxon>
    </lineage>
</organism>
<comment type="caution">
    <text evidence="2">The sequence shown here is derived from an EMBL/GenBank/DDBJ whole genome shotgun (WGS) entry which is preliminary data.</text>
</comment>
<reference evidence="2 3" key="1">
    <citation type="submission" date="2020-07" db="EMBL/GenBank/DDBJ databases">
        <title>Novel species isolated from subtropical streams in China.</title>
        <authorList>
            <person name="Lu H."/>
        </authorList>
    </citation>
    <scope>NUCLEOTIDE SEQUENCE [LARGE SCALE GENOMIC DNA]</scope>
    <source>
        <strain evidence="2 3">LX20W</strain>
    </source>
</reference>
<evidence type="ECO:0000256" key="1">
    <source>
        <dbReference type="SAM" id="MobiDB-lite"/>
    </source>
</evidence>
<accession>A0A7W2ES28</accession>
<gene>
    <name evidence="2" type="ORF">H3H37_11015</name>
</gene>
<sequence>MKEHDMHSTPLAPLDKRLRERLLLSRAVPGDRLMLADATLRAALDGSRALTPNERAALQQSPLTLRRFRQLALERRPQVHDEAGATTVQRHGQPGSAANDASWHGSTGMLRAAATDVALETLSTDDNFWTLHFLPGQSGGDGWQVVLKVSAEAPFAARLLREQTMLRVVDGGGAIVLQGRLDADGECEKPWPFATAPAPHFHLYGARFAVEPVAP</sequence>
<proteinExistence type="predicted"/>
<keyword evidence="3" id="KW-1185">Reference proteome</keyword>